<dbReference type="InterPro" id="IPR036770">
    <property type="entry name" value="Ankyrin_rpt-contain_sf"/>
</dbReference>
<evidence type="ECO:0000256" key="1">
    <source>
        <dbReference type="SAM" id="MobiDB-lite"/>
    </source>
</evidence>
<protein>
    <submittedName>
        <fullName evidence="2">Uncharacterized protein</fullName>
    </submittedName>
</protein>
<feature type="region of interest" description="Disordered" evidence="1">
    <location>
        <begin position="308"/>
        <end position="332"/>
    </location>
</feature>
<dbReference type="AlphaFoldDB" id="A0A6G1H6S3"/>
<gene>
    <name evidence="2" type="ORF">K402DRAFT_402471</name>
</gene>
<evidence type="ECO:0000313" key="2">
    <source>
        <dbReference type="EMBL" id="KAF1988764.1"/>
    </source>
</evidence>
<evidence type="ECO:0000313" key="3">
    <source>
        <dbReference type="Proteomes" id="UP000800041"/>
    </source>
</evidence>
<organism evidence="2 3">
    <name type="scientific">Aulographum hederae CBS 113979</name>
    <dbReference type="NCBI Taxonomy" id="1176131"/>
    <lineage>
        <taxon>Eukaryota</taxon>
        <taxon>Fungi</taxon>
        <taxon>Dikarya</taxon>
        <taxon>Ascomycota</taxon>
        <taxon>Pezizomycotina</taxon>
        <taxon>Dothideomycetes</taxon>
        <taxon>Pleosporomycetidae</taxon>
        <taxon>Aulographales</taxon>
        <taxon>Aulographaceae</taxon>
    </lineage>
</organism>
<feature type="compositionally biased region" description="Polar residues" evidence="1">
    <location>
        <begin position="310"/>
        <end position="328"/>
    </location>
</feature>
<sequence length="554" mass="61250">MLVQLDDLRVAIEGINTTLRNQHDRTDSEPQCDPDDLRVIATPIQNILNSAGSFISNSAPTIHAQMSYASRSDLEDDNPTTSIASTIARIVGAASVAASSDDGTVCGTREPDNTANSVVGVPLPGIRRTEIGFCASASRSTLTVECLVEPMSALLADELDSDSETEPSQEQAILTAAYRLFDDGMFEQSESLLRSAITRLFFQSDEGALEKHVSTKERCQKQSQLSPSSFRPSKMMTFFRYNCLDLLATVYLRKIKIDQALSCSKAAMKGRKRIDGVECKRHCHYVLTFVSICRCIGDHQTANIYLGSLPPSNSSREDPTSVQTSNQDRTPEDRMINSILGEAATSLARGDEEKFLSELEKLTKGIRSEYCAVAIKRRSKYKNQRDWEGEWTAPDVILLGLPKAEFRDGDSFYSGWVGAVLLRMSIPAHSASLAHRLRKRFAPIRHFQSEGSIFTVGQASALCLAIWADDPAAVQLALDLGGNIYEKNEVFHRYRTPPLEAVRKKNSEVLELLLEHVHKSVLNDTCSALSKEARRIGWHTGHELIQSYGVTTTP</sequence>
<proteinExistence type="predicted"/>
<dbReference type="Proteomes" id="UP000800041">
    <property type="component" value="Unassembled WGS sequence"/>
</dbReference>
<reference evidence="2" key="1">
    <citation type="journal article" date="2020" name="Stud. Mycol.">
        <title>101 Dothideomycetes genomes: a test case for predicting lifestyles and emergence of pathogens.</title>
        <authorList>
            <person name="Haridas S."/>
            <person name="Albert R."/>
            <person name="Binder M."/>
            <person name="Bloem J."/>
            <person name="Labutti K."/>
            <person name="Salamov A."/>
            <person name="Andreopoulos B."/>
            <person name="Baker S."/>
            <person name="Barry K."/>
            <person name="Bills G."/>
            <person name="Bluhm B."/>
            <person name="Cannon C."/>
            <person name="Castanera R."/>
            <person name="Culley D."/>
            <person name="Daum C."/>
            <person name="Ezra D."/>
            <person name="Gonzalez J."/>
            <person name="Henrissat B."/>
            <person name="Kuo A."/>
            <person name="Liang C."/>
            <person name="Lipzen A."/>
            <person name="Lutzoni F."/>
            <person name="Magnuson J."/>
            <person name="Mondo S."/>
            <person name="Nolan M."/>
            <person name="Ohm R."/>
            <person name="Pangilinan J."/>
            <person name="Park H.-J."/>
            <person name="Ramirez L."/>
            <person name="Alfaro M."/>
            <person name="Sun H."/>
            <person name="Tritt A."/>
            <person name="Yoshinaga Y."/>
            <person name="Zwiers L.-H."/>
            <person name="Turgeon B."/>
            <person name="Goodwin S."/>
            <person name="Spatafora J."/>
            <person name="Crous P."/>
            <person name="Grigoriev I."/>
        </authorList>
    </citation>
    <scope>NUCLEOTIDE SEQUENCE</scope>
    <source>
        <strain evidence="2">CBS 113979</strain>
    </source>
</reference>
<keyword evidence="3" id="KW-1185">Reference proteome</keyword>
<dbReference type="Gene3D" id="1.25.40.20">
    <property type="entry name" value="Ankyrin repeat-containing domain"/>
    <property type="match status" value="1"/>
</dbReference>
<accession>A0A6G1H6S3</accession>
<dbReference type="EMBL" id="ML977147">
    <property type="protein sequence ID" value="KAF1988764.1"/>
    <property type="molecule type" value="Genomic_DNA"/>
</dbReference>
<name>A0A6G1H6S3_9PEZI</name>